<keyword evidence="4" id="KW-1185">Reference proteome</keyword>
<evidence type="ECO:0000256" key="1">
    <source>
        <dbReference type="SAM" id="Phobius"/>
    </source>
</evidence>
<evidence type="ECO:0000256" key="2">
    <source>
        <dbReference type="SAM" id="SignalP"/>
    </source>
</evidence>
<dbReference type="EMBL" id="JAIWYP010000005">
    <property type="protein sequence ID" value="KAH3828079.1"/>
    <property type="molecule type" value="Genomic_DNA"/>
</dbReference>
<organism evidence="3 4">
    <name type="scientific">Dreissena polymorpha</name>
    <name type="common">Zebra mussel</name>
    <name type="synonym">Mytilus polymorpha</name>
    <dbReference type="NCBI Taxonomy" id="45954"/>
    <lineage>
        <taxon>Eukaryota</taxon>
        <taxon>Metazoa</taxon>
        <taxon>Spiralia</taxon>
        <taxon>Lophotrochozoa</taxon>
        <taxon>Mollusca</taxon>
        <taxon>Bivalvia</taxon>
        <taxon>Autobranchia</taxon>
        <taxon>Heteroconchia</taxon>
        <taxon>Euheterodonta</taxon>
        <taxon>Imparidentia</taxon>
        <taxon>Neoheterodontei</taxon>
        <taxon>Myida</taxon>
        <taxon>Dreissenoidea</taxon>
        <taxon>Dreissenidae</taxon>
        <taxon>Dreissena</taxon>
    </lineage>
</organism>
<evidence type="ECO:0000313" key="3">
    <source>
        <dbReference type="EMBL" id="KAH3828079.1"/>
    </source>
</evidence>
<sequence length="198" mass="22431">MASIFIVLSSLYLAGILAVNVHLPSNEACYGRPISVNVKQRVNVVINSESLFHTKACNATFVTPNGYRLVVAFNMFKITNCNVRFFVTVDGNHNDYDCFIEGVPNDIYSYSNMATVFLTKQKPIEQGYNIEFSITSINEGTGKDIKEMKRSSDAALVPFLVVFFGAPFLFVLFWYIYTFQRKKEHELEKRTRSGQSCA</sequence>
<feature type="chain" id="PRO_5039367492" evidence="2">
    <location>
        <begin position="19"/>
        <end position="198"/>
    </location>
</feature>
<keyword evidence="2" id="KW-0732">Signal</keyword>
<evidence type="ECO:0000313" key="4">
    <source>
        <dbReference type="Proteomes" id="UP000828390"/>
    </source>
</evidence>
<feature type="transmembrane region" description="Helical" evidence="1">
    <location>
        <begin position="155"/>
        <end position="177"/>
    </location>
</feature>
<keyword evidence="1" id="KW-0812">Transmembrane</keyword>
<reference evidence="3" key="2">
    <citation type="submission" date="2020-11" db="EMBL/GenBank/DDBJ databases">
        <authorList>
            <person name="McCartney M.A."/>
            <person name="Auch B."/>
            <person name="Kono T."/>
            <person name="Mallez S."/>
            <person name="Becker A."/>
            <person name="Gohl D.M."/>
            <person name="Silverstein K.A.T."/>
            <person name="Koren S."/>
            <person name="Bechman K.B."/>
            <person name="Herman A."/>
            <person name="Abrahante J.E."/>
            <person name="Garbe J."/>
        </authorList>
    </citation>
    <scope>NUCLEOTIDE SEQUENCE</scope>
    <source>
        <strain evidence="3">Duluth1</strain>
        <tissue evidence="3">Whole animal</tissue>
    </source>
</reference>
<dbReference type="AlphaFoldDB" id="A0A9D4JYT4"/>
<feature type="signal peptide" evidence="2">
    <location>
        <begin position="1"/>
        <end position="18"/>
    </location>
</feature>
<gene>
    <name evidence="3" type="ORF">DPMN_130029</name>
</gene>
<keyword evidence="1" id="KW-0472">Membrane</keyword>
<accession>A0A9D4JYT4</accession>
<protein>
    <submittedName>
        <fullName evidence="3">Uncharacterized protein</fullName>
    </submittedName>
</protein>
<dbReference type="Proteomes" id="UP000828390">
    <property type="component" value="Unassembled WGS sequence"/>
</dbReference>
<name>A0A9D4JYT4_DREPO</name>
<proteinExistence type="predicted"/>
<comment type="caution">
    <text evidence="3">The sequence shown here is derived from an EMBL/GenBank/DDBJ whole genome shotgun (WGS) entry which is preliminary data.</text>
</comment>
<reference evidence="3" key="1">
    <citation type="journal article" date="2019" name="bioRxiv">
        <title>The Genome of the Zebra Mussel, Dreissena polymorpha: A Resource for Invasive Species Research.</title>
        <authorList>
            <person name="McCartney M.A."/>
            <person name="Auch B."/>
            <person name="Kono T."/>
            <person name="Mallez S."/>
            <person name="Zhang Y."/>
            <person name="Obille A."/>
            <person name="Becker A."/>
            <person name="Abrahante J.E."/>
            <person name="Garbe J."/>
            <person name="Badalamenti J.P."/>
            <person name="Herman A."/>
            <person name="Mangelson H."/>
            <person name="Liachko I."/>
            <person name="Sullivan S."/>
            <person name="Sone E.D."/>
            <person name="Koren S."/>
            <person name="Silverstein K.A.T."/>
            <person name="Beckman K.B."/>
            <person name="Gohl D.M."/>
        </authorList>
    </citation>
    <scope>NUCLEOTIDE SEQUENCE</scope>
    <source>
        <strain evidence="3">Duluth1</strain>
        <tissue evidence="3">Whole animal</tissue>
    </source>
</reference>
<keyword evidence="1" id="KW-1133">Transmembrane helix</keyword>